<sequence length="49" mass="5693">MTIPSIGPKPCHELRRYVRKSKSKRLKAKKPYCGFYKAFLAFSTNDTNN</sequence>
<dbReference type="HOGENOM" id="CLU_3134129_0_0_9"/>
<gene>
    <name evidence="1" type="ORF">CLOLEP_02425</name>
</gene>
<name>A7VV20_9FIRM</name>
<dbReference type="EMBL" id="ABCB02000019">
    <property type="protein sequence ID" value="EDO60820.1"/>
    <property type="molecule type" value="Genomic_DNA"/>
</dbReference>
<organism evidence="1 2">
    <name type="scientific">[Clostridium] leptum DSM 753</name>
    <dbReference type="NCBI Taxonomy" id="428125"/>
    <lineage>
        <taxon>Bacteria</taxon>
        <taxon>Bacillati</taxon>
        <taxon>Bacillota</taxon>
        <taxon>Clostridia</taxon>
        <taxon>Eubacteriales</taxon>
        <taxon>Oscillospiraceae</taxon>
        <taxon>Oscillospiraceae incertae sedis</taxon>
    </lineage>
</organism>
<evidence type="ECO:0000313" key="1">
    <source>
        <dbReference type="EMBL" id="EDO60820.1"/>
    </source>
</evidence>
<accession>A7VV20</accession>
<evidence type="ECO:0000313" key="2">
    <source>
        <dbReference type="Proteomes" id="UP000003490"/>
    </source>
</evidence>
<comment type="caution">
    <text evidence="1">The sequence shown here is derived from an EMBL/GenBank/DDBJ whole genome shotgun (WGS) entry which is preliminary data.</text>
</comment>
<protein>
    <submittedName>
        <fullName evidence="1">Uncharacterized protein</fullName>
    </submittedName>
</protein>
<proteinExistence type="predicted"/>
<reference evidence="1 2" key="2">
    <citation type="submission" date="2007-08" db="EMBL/GenBank/DDBJ databases">
        <authorList>
            <person name="Fulton L."/>
            <person name="Clifton S."/>
            <person name="Fulton B."/>
            <person name="Xu J."/>
            <person name="Minx P."/>
            <person name="Pepin K.H."/>
            <person name="Johnson M."/>
            <person name="Thiruvilangam P."/>
            <person name="Bhonagiri V."/>
            <person name="Nash W.E."/>
            <person name="Wang C."/>
            <person name="Mardis E.R."/>
            <person name="Wilson R.K."/>
        </authorList>
    </citation>
    <scope>NUCLEOTIDE SEQUENCE [LARGE SCALE GENOMIC DNA]</scope>
    <source>
        <strain evidence="1 2">DSM 753</strain>
    </source>
</reference>
<dbReference type="AlphaFoldDB" id="A7VV20"/>
<reference evidence="1 2" key="1">
    <citation type="submission" date="2007-08" db="EMBL/GenBank/DDBJ databases">
        <title>Draft genome sequence of Clostridium leptum (DSM 753).</title>
        <authorList>
            <person name="Sudarsanam P."/>
            <person name="Ley R."/>
            <person name="Guruge J."/>
            <person name="Turnbaugh P.J."/>
            <person name="Mahowald M."/>
            <person name="Liep D."/>
            <person name="Gordon J."/>
        </authorList>
    </citation>
    <scope>NUCLEOTIDE SEQUENCE [LARGE SCALE GENOMIC DNA]</scope>
    <source>
        <strain evidence="1 2">DSM 753</strain>
    </source>
</reference>
<dbReference type="Proteomes" id="UP000003490">
    <property type="component" value="Unassembled WGS sequence"/>
</dbReference>